<dbReference type="InterPro" id="IPR035906">
    <property type="entry name" value="MetI-like_sf"/>
</dbReference>
<dbReference type="Gene3D" id="1.10.3720.10">
    <property type="entry name" value="MetI-like"/>
    <property type="match status" value="1"/>
</dbReference>
<dbReference type="InterPro" id="IPR011864">
    <property type="entry name" value="Phosphate_PstC"/>
</dbReference>
<evidence type="ECO:0000256" key="6">
    <source>
        <dbReference type="RuleBase" id="RU363054"/>
    </source>
</evidence>
<feature type="transmembrane region" description="Helical" evidence="5">
    <location>
        <begin position="168"/>
        <end position="191"/>
    </location>
</feature>
<comment type="subcellular location">
    <subcellularLocation>
        <location evidence="1 5">Cell membrane</location>
        <topology evidence="1 5">Multi-pass membrane protein</topology>
    </subcellularLocation>
</comment>
<evidence type="ECO:0000259" key="7">
    <source>
        <dbReference type="PROSITE" id="PS50928"/>
    </source>
</evidence>
<accession>A0AAW3ZXH1</accession>
<dbReference type="PROSITE" id="PS50928">
    <property type="entry name" value="ABC_TM1"/>
    <property type="match status" value="1"/>
</dbReference>
<evidence type="ECO:0000256" key="4">
    <source>
        <dbReference type="ARBA" id="ARBA00023136"/>
    </source>
</evidence>
<evidence type="ECO:0000256" key="2">
    <source>
        <dbReference type="ARBA" id="ARBA00022692"/>
    </source>
</evidence>
<keyword evidence="6" id="KW-1003">Cell membrane</keyword>
<comment type="caution">
    <text evidence="9">The sequence shown here is derived from an EMBL/GenBank/DDBJ whole genome shotgun (WGS) entry which is preliminary data.</text>
</comment>
<dbReference type="SUPFAM" id="SSF161098">
    <property type="entry name" value="MetI-like"/>
    <property type="match status" value="1"/>
</dbReference>
<comment type="function">
    <text evidence="6">Part of the binding-protein-dependent transport system for phosphate; probably responsible for the translocation of the substrate across the membrane.</text>
</comment>
<evidence type="ECO:0000313" key="11">
    <source>
        <dbReference type="Proteomes" id="UP001318760"/>
    </source>
</evidence>
<dbReference type="Pfam" id="PF00528">
    <property type="entry name" value="BPD_transp_1"/>
    <property type="match status" value="1"/>
</dbReference>
<dbReference type="InterPro" id="IPR000515">
    <property type="entry name" value="MetI-like"/>
</dbReference>
<feature type="transmembrane region" description="Helical" evidence="5">
    <location>
        <begin position="125"/>
        <end position="148"/>
    </location>
</feature>
<dbReference type="GO" id="GO:0006817">
    <property type="term" value="P:phosphate ion transport"/>
    <property type="evidence" value="ECO:0007669"/>
    <property type="project" value="UniProtKB-KW"/>
</dbReference>
<keyword evidence="4 5" id="KW-0472">Membrane</keyword>
<comment type="similarity">
    <text evidence="6">Belongs to the binding-protein-dependent transport system permease family. CysTW subfamily.</text>
</comment>
<dbReference type="EMBL" id="LIWG01000011">
    <property type="protein sequence ID" value="MBE3608639.1"/>
    <property type="molecule type" value="Genomic_DNA"/>
</dbReference>
<evidence type="ECO:0000313" key="9">
    <source>
        <dbReference type="EMBL" id="MBE3608639.1"/>
    </source>
</evidence>
<keyword evidence="3 5" id="KW-1133">Transmembrane helix</keyword>
<dbReference type="PANTHER" id="PTHR42727">
    <property type="entry name" value="PHOSPHATE TRANSPORT SYSTEM PERMEASE PROTEIN"/>
    <property type="match status" value="1"/>
</dbReference>
<dbReference type="NCBIfam" id="TIGR02138">
    <property type="entry name" value="phosphate_pstC"/>
    <property type="match status" value="1"/>
</dbReference>
<keyword evidence="6" id="KW-0592">Phosphate transport</keyword>
<evidence type="ECO:0000256" key="1">
    <source>
        <dbReference type="ARBA" id="ARBA00004651"/>
    </source>
</evidence>
<proteinExistence type="inferred from homology"/>
<dbReference type="Proteomes" id="UP000650616">
    <property type="component" value="Unassembled WGS sequence"/>
</dbReference>
<gene>
    <name evidence="9" type="primary">pstC</name>
    <name evidence="8" type="ORF">CCAL12919_06925</name>
    <name evidence="9" type="ORF">CCAL9337_07905</name>
</gene>
<feature type="transmembrane region" description="Helical" evidence="5">
    <location>
        <begin position="282"/>
        <end position="305"/>
    </location>
</feature>
<feature type="domain" description="ABC transmembrane type-1" evidence="7">
    <location>
        <begin position="88"/>
        <end position="304"/>
    </location>
</feature>
<organism evidence="9 10">
    <name type="scientific">Campylobacter californiensis</name>
    <dbReference type="NCBI Taxonomy" id="1032243"/>
    <lineage>
        <taxon>Bacteria</taxon>
        <taxon>Pseudomonadati</taxon>
        <taxon>Campylobacterota</taxon>
        <taxon>Epsilonproteobacteria</taxon>
        <taxon>Campylobacterales</taxon>
        <taxon>Campylobacteraceae</taxon>
        <taxon>Campylobacter</taxon>
    </lineage>
</organism>
<name>A0AAW3ZXH1_9BACT</name>
<dbReference type="Proteomes" id="UP001318760">
    <property type="component" value="Unassembled WGS sequence"/>
</dbReference>
<evidence type="ECO:0000256" key="5">
    <source>
        <dbReference type="RuleBase" id="RU363032"/>
    </source>
</evidence>
<reference evidence="9 10" key="1">
    <citation type="submission" date="2015-08" db="EMBL/GenBank/DDBJ databases">
        <title>Comparative genomics of the Campylobacter concisus group.</title>
        <authorList>
            <person name="Yee E."/>
            <person name="Chapman M.H."/>
            <person name="Huynh S."/>
            <person name="Bono J.L."/>
            <person name="On S.L."/>
            <person name="St Leger J."/>
            <person name="Foster G."/>
            <person name="Parker C.T."/>
            <person name="Miller W.G."/>
        </authorList>
    </citation>
    <scope>NUCLEOTIDE SEQUENCE [LARGE SCALE GENOMIC DNA]</scope>
    <source>
        <strain evidence="9 10">RM9337</strain>
    </source>
</reference>
<feature type="transmembrane region" description="Helical" evidence="5">
    <location>
        <begin position="92"/>
        <end position="113"/>
    </location>
</feature>
<reference evidence="8 11" key="2">
    <citation type="submission" date="2020-10" db="EMBL/GenBank/DDBJ databases">
        <title>Campylobacter californiensis sp. nov. isolated from cattle and feral swine in California.</title>
        <authorList>
            <person name="Miller W.G."/>
        </authorList>
    </citation>
    <scope>NUCLEOTIDE SEQUENCE [LARGE SCALE GENOMIC DNA]</scope>
    <source>
        <strain evidence="8 11">RM12919</strain>
    </source>
</reference>
<protein>
    <recommendedName>
        <fullName evidence="6">Phosphate transport system permease protein</fullName>
    </recommendedName>
</protein>
<sequence length="320" mass="34162">MLPLAQTKAKKWLLNLKQNSKEIFTKSLLFVATLISILTTFGILFVLLFEAMLFFSRESVSYFFTGKIWSPDGAFGADGGIFGALPLFSGTFYITAIAMLVAIPVGIFSAIYLSEYASNRAKNILKPVLEILAGIPTIVYGVFAALIVSPMIVDAAAKFGVSASYESALGAGFVMGVMITPIIASMCDDALSSVPKSLEFGSLALGMTRSETILFVTIPTAMPGIIAACLLGVSRALGETMIVVMAASLRANLSLNPLEDMTTVTVKIVEALTGDKEFDSSLTLSAFGLGLTLFVVTLLINLVSVKISNDFHKRYKISNL</sequence>
<keyword evidence="10" id="KW-1185">Reference proteome</keyword>
<evidence type="ECO:0000313" key="8">
    <source>
        <dbReference type="EMBL" id="MBE2986849.1"/>
    </source>
</evidence>
<dbReference type="RefSeq" id="WP_170016910.1">
    <property type="nucleotide sequence ID" value="NZ_JADBHR010000012.1"/>
</dbReference>
<keyword evidence="5" id="KW-0813">Transport</keyword>
<dbReference type="GO" id="GO:0005886">
    <property type="term" value="C:plasma membrane"/>
    <property type="evidence" value="ECO:0007669"/>
    <property type="project" value="UniProtKB-SubCell"/>
</dbReference>
<dbReference type="CDD" id="cd06261">
    <property type="entry name" value="TM_PBP2"/>
    <property type="match status" value="1"/>
</dbReference>
<feature type="transmembrane region" description="Helical" evidence="5">
    <location>
        <begin position="212"/>
        <end position="233"/>
    </location>
</feature>
<feature type="transmembrane region" description="Helical" evidence="5">
    <location>
        <begin position="28"/>
        <end position="55"/>
    </location>
</feature>
<evidence type="ECO:0000313" key="10">
    <source>
        <dbReference type="Proteomes" id="UP000650616"/>
    </source>
</evidence>
<evidence type="ECO:0000256" key="3">
    <source>
        <dbReference type="ARBA" id="ARBA00022989"/>
    </source>
</evidence>
<dbReference type="PANTHER" id="PTHR42727:SF1">
    <property type="entry name" value="PHOSPHATE TRANSPORT SYSTEM PERMEASE"/>
    <property type="match status" value="1"/>
</dbReference>
<dbReference type="GO" id="GO:0005315">
    <property type="term" value="F:phosphate transmembrane transporter activity"/>
    <property type="evidence" value="ECO:0007669"/>
    <property type="project" value="InterPro"/>
</dbReference>
<dbReference type="AlphaFoldDB" id="A0AAW3ZXH1"/>
<dbReference type="EMBL" id="JADBHS010000013">
    <property type="protein sequence ID" value="MBE2986849.1"/>
    <property type="molecule type" value="Genomic_DNA"/>
</dbReference>
<keyword evidence="2 5" id="KW-0812">Transmembrane</keyword>